<organism evidence="4 5">
    <name type="scientific">Plutella xylostella</name>
    <name type="common">Diamondback moth</name>
    <name type="synonym">Plutella maculipennis</name>
    <dbReference type="NCBI Taxonomy" id="51655"/>
    <lineage>
        <taxon>Eukaryota</taxon>
        <taxon>Metazoa</taxon>
        <taxon>Ecdysozoa</taxon>
        <taxon>Arthropoda</taxon>
        <taxon>Hexapoda</taxon>
        <taxon>Insecta</taxon>
        <taxon>Pterygota</taxon>
        <taxon>Neoptera</taxon>
        <taxon>Endopterygota</taxon>
        <taxon>Lepidoptera</taxon>
        <taxon>Glossata</taxon>
        <taxon>Ditrysia</taxon>
        <taxon>Yponomeutoidea</taxon>
        <taxon>Plutellidae</taxon>
        <taxon>Plutella</taxon>
    </lineage>
</organism>
<feature type="domain" description="Ig-like" evidence="3">
    <location>
        <begin position="773"/>
        <end position="859"/>
    </location>
</feature>
<evidence type="ECO:0000256" key="1">
    <source>
        <dbReference type="SAM" id="Phobius"/>
    </source>
</evidence>
<evidence type="ECO:0000313" key="5">
    <source>
        <dbReference type="Proteomes" id="UP000823941"/>
    </source>
</evidence>
<proteinExistence type="predicted"/>
<keyword evidence="1" id="KW-1133">Transmembrane helix</keyword>
<comment type="caution">
    <text evidence="4">The sequence shown here is derived from an EMBL/GenBank/DDBJ whole genome shotgun (WGS) entry which is preliminary data.</text>
</comment>
<keyword evidence="2" id="KW-0732">Signal</keyword>
<evidence type="ECO:0000256" key="2">
    <source>
        <dbReference type="SAM" id="SignalP"/>
    </source>
</evidence>
<dbReference type="Proteomes" id="UP000823941">
    <property type="component" value="Chromosome 13"/>
</dbReference>
<name>A0ABQ7QKQ9_PLUXY</name>
<reference evidence="4 5" key="1">
    <citation type="submission" date="2021-06" db="EMBL/GenBank/DDBJ databases">
        <title>A haploid diamondback moth (Plutella xylostella L.) genome assembly resolves 31 chromosomes and identifies a diamide resistance mutation.</title>
        <authorList>
            <person name="Ward C.M."/>
            <person name="Perry K.D."/>
            <person name="Baker G."/>
            <person name="Powis K."/>
            <person name="Heckel D.G."/>
            <person name="Baxter S.W."/>
        </authorList>
    </citation>
    <scope>NUCLEOTIDE SEQUENCE [LARGE SCALE GENOMIC DNA]</scope>
    <source>
        <strain evidence="4 5">LV</strain>
        <tissue evidence="4">Single pupa</tissue>
    </source>
</reference>
<dbReference type="EMBL" id="JAHIBW010000013">
    <property type="protein sequence ID" value="KAG7305374.1"/>
    <property type="molecule type" value="Genomic_DNA"/>
</dbReference>
<evidence type="ECO:0000259" key="3">
    <source>
        <dbReference type="PROSITE" id="PS50835"/>
    </source>
</evidence>
<dbReference type="InterPro" id="IPR013783">
    <property type="entry name" value="Ig-like_fold"/>
</dbReference>
<keyword evidence="5" id="KW-1185">Reference proteome</keyword>
<accession>A0ABQ7QKQ9</accession>
<feature type="chain" id="PRO_5046339980" description="Ig-like domain-containing protein" evidence="2">
    <location>
        <begin position="17"/>
        <end position="1030"/>
    </location>
</feature>
<dbReference type="SUPFAM" id="SSF48726">
    <property type="entry name" value="Immunoglobulin"/>
    <property type="match status" value="1"/>
</dbReference>
<feature type="signal peptide" evidence="2">
    <location>
        <begin position="1"/>
        <end position="16"/>
    </location>
</feature>
<keyword evidence="1" id="KW-0472">Membrane</keyword>
<dbReference type="Gene3D" id="2.60.40.10">
    <property type="entry name" value="Immunoglobulins"/>
    <property type="match status" value="1"/>
</dbReference>
<sequence>MRLLIIWSLIITVINAEPSNENQLDQVQIEYLPSRNFITDDVTVTIGSNKYRQFKECIVQTPDGTEINLSEGETLPGVQLATGKKVVCGVNVKVELGDNLGDWVLVAKETFQQAEFERRLNFTISSVASPASPGSDEILDAVAKQIEYLPSRNFVSNDVTVTIGLNKYRQFKECVVQTPGGTEINLSKGETFPGVQLATGKKVVCGVNVKVELGDNLGDWVLVAKETFQYSEFERRLNFTISSAESTVSDENLDAEVEAQIEYLPSQNYTSNDVTVFIGRNKARATEECLVRSPKGQQISLTKHETLPGVQYAAGKKTVCGVKVHINSEDYEGEWVLIVKESTHGTPFERRLKFTITSPGPEEGDVTEDIVNTGPITYLPSESYETTILSTVNVSIAAKAKTGTLDCSLINPQGIQVVFDDEEKLEGVQEFKEHHISCGVTIKMLYSAFAGQWVLIARESYKGKFTEERRLNFTVVLIEHVDTFPKDESTVTKGNDLYLRLAEEIFPGDTCLIEAPLPTRQVDVINPEYCGFLISSVTEEDQGLWKISYGFGITKRATFNLTVASSSSEESTNYYRISLRKHQSFNEYIGPEESQYCIIQDQDGYTVAENFGRCKLQLGPNYDYQSGWLTLKVALPGQIKLSEYPLDVNIIDPKPTVSVEVREAQPSIFLSCSVSSHLEVKVCKFRNPAGEVFIAAEGVGQDRFRYYGRGDSHYKGVYSHNCGLEIIEAHTSDLGVWRCGMATDEEVYYGFLTVSPPWLMLEPEDEAPAVHVPTVTAFSSYVTVYEDDSATLSCAVPASIQYCYFRASNGSIFNNNREGELDAGECSLKFEHTSTKDTGNWSCHVGLRDFTEEQEQRIHIILNVLPHITVSQFEDEAGALIIQGTSYSKLDYCRFVRIDGVGFTTNNMPSDYHSVSDLAVGKCSLRIESPSVLDRHPWSVVAARNGQEYSAATNHALTTDDGGEEAAASSRSNVFLLSWVVIFANLVLMSALGLHLAWGYRRAQPRRTEQLNHIPQVVINEAEPRKVPLN</sequence>
<evidence type="ECO:0000313" key="4">
    <source>
        <dbReference type="EMBL" id="KAG7305374.1"/>
    </source>
</evidence>
<keyword evidence="1" id="KW-0812">Transmembrane</keyword>
<gene>
    <name evidence="4" type="ORF">JYU34_009440</name>
</gene>
<dbReference type="InterPro" id="IPR007110">
    <property type="entry name" value="Ig-like_dom"/>
</dbReference>
<feature type="transmembrane region" description="Helical" evidence="1">
    <location>
        <begin position="976"/>
        <end position="998"/>
    </location>
</feature>
<protein>
    <recommendedName>
        <fullName evidence="3">Ig-like domain-containing protein</fullName>
    </recommendedName>
</protein>
<dbReference type="InterPro" id="IPR036179">
    <property type="entry name" value="Ig-like_dom_sf"/>
</dbReference>
<dbReference type="PROSITE" id="PS50835">
    <property type="entry name" value="IG_LIKE"/>
    <property type="match status" value="1"/>
</dbReference>